<accession>A0A4R2K6H8</accession>
<reference evidence="2 3" key="1">
    <citation type="submission" date="2019-03" db="EMBL/GenBank/DDBJ databases">
        <title>Genomic Encyclopedia of Type Strains, Phase IV (KMG-IV): sequencing the most valuable type-strain genomes for metagenomic binning, comparative biology and taxonomic classification.</title>
        <authorList>
            <person name="Goeker M."/>
        </authorList>
    </citation>
    <scope>NUCLEOTIDE SEQUENCE [LARGE SCALE GENOMIC DNA]</scope>
    <source>
        <strain evidence="2 3">DSM 45934</strain>
    </source>
</reference>
<feature type="transmembrane region" description="Helical" evidence="1">
    <location>
        <begin position="12"/>
        <end position="30"/>
    </location>
</feature>
<keyword evidence="3" id="KW-1185">Reference proteome</keyword>
<evidence type="ECO:0000313" key="3">
    <source>
        <dbReference type="Proteomes" id="UP000295680"/>
    </source>
</evidence>
<dbReference type="AlphaFoldDB" id="A0A4R2K6H8"/>
<evidence type="ECO:0000313" key="2">
    <source>
        <dbReference type="EMBL" id="TCO61935.1"/>
    </source>
</evidence>
<keyword evidence="1" id="KW-0472">Membrane</keyword>
<keyword evidence="1" id="KW-1133">Transmembrane helix</keyword>
<sequence length="171" mass="19290">MNTTGPWWGTPVVTFAGVLLTLFSTMWITYRTKRRETAFRWVEAKKQLYISFTQSCHDLRRLAVWTAAETEPHTALAAIRLLTVEFEIIAPPRVTEHAAATLLAAERLADHIVTIRAESRPGPGNTIAERFREPHTQIEQELSVTMREFVATARADLDVKSRFAPLTAGTE</sequence>
<gene>
    <name evidence="2" type="ORF">EV192_10272</name>
</gene>
<keyword evidence="1" id="KW-0812">Transmembrane</keyword>
<dbReference type="RefSeq" id="WP_132113348.1">
    <property type="nucleotide sequence ID" value="NZ_SLWS01000002.1"/>
</dbReference>
<dbReference type="EMBL" id="SLWS01000002">
    <property type="protein sequence ID" value="TCO61935.1"/>
    <property type="molecule type" value="Genomic_DNA"/>
</dbReference>
<organism evidence="2 3">
    <name type="scientific">Actinocrispum wychmicini</name>
    <dbReference type="NCBI Taxonomy" id="1213861"/>
    <lineage>
        <taxon>Bacteria</taxon>
        <taxon>Bacillati</taxon>
        <taxon>Actinomycetota</taxon>
        <taxon>Actinomycetes</taxon>
        <taxon>Pseudonocardiales</taxon>
        <taxon>Pseudonocardiaceae</taxon>
        <taxon>Actinocrispum</taxon>
    </lineage>
</organism>
<protein>
    <submittedName>
        <fullName evidence="2">Uncharacterized protein</fullName>
    </submittedName>
</protein>
<name>A0A4R2K6H8_9PSEU</name>
<evidence type="ECO:0000256" key="1">
    <source>
        <dbReference type="SAM" id="Phobius"/>
    </source>
</evidence>
<dbReference type="OrthoDB" id="5194393at2"/>
<proteinExistence type="predicted"/>
<dbReference type="Proteomes" id="UP000295680">
    <property type="component" value="Unassembled WGS sequence"/>
</dbReference>
<comment type="caution">
    <text evidence="2">The sequence shown here is derived from an EMBL/GenBank/DDBJ whole genome shotgun (WGS) entry which is preliminary data.</text>
</comment>